<dbReference type="CDD" id="cd00170">
    <property type="entry name" value="SEC14"/>
    <property type="match status" value="1"/>
</dbReference>
<dbReference type="EMBL" id="KI517953">
    <property type="protein sequence ID" value="ESQ27980.1"/>
    <property type="molecule type" value="Genomic_DNA"/>
</dbReference>
<feature type="region of interest" description="Disordered" evidence="14">
    <location>
        <begin position="1"/>
        <end position="67"/>
    </location>
</feature>
<dbReference type="GO" id="GO:0005737">
    <property type="term" value="C:cytoplasm"/>
    <property type="evidence" value="ECO:0007669"/>
    <property type="project" value="UniProtKB-SubCell"/>
</dbReference>
<dbReference type="Gene3D" id="1.10.8.20">
    <property type="entry name" value="N-terminal domain of phosphatidylinositol transfer protein sec14p"/>
    <property type="match status" value="1"/>
</dbReference>
<dbReference type="InterPro" id="IPR036273">
    <property type="entry name" value="CRAL/TRIO_N_dom_sf"/>
</dbReference>
<evidence type="ECO:0000256" key="10">
    <source>
        <dbReference type="ARBA" id="ARBA00022990"/>
    </source>
</evidence>
<dbReference type="OMA" id="CALSWEL"/>
<protein>
    <recommendedName>
        <fullName evidence="19">CRAL-TRIO domain-containing protein</fullName>
    </recommendedName>
</protein>
<keyword evidence="18" id="KW-1185">Reference proteome</keyword>
<keyword evidence="8" id="KW-0132">Cell division</keyword>
<dbReference type="InterPro" id="IPR044834">
    <property type="entry name" value="PATL"/>
</dbReference>
<dbReference type="GO" id="GO:0051301">
    <property type="term" value="P:cell division"/>
    <property type="evidence" value="ECO:0007669"/>
    <property type="project" value="UniProtKB-KW"/>
</dbReference>
<dbReference type="InterPro" id="IPR056794">
    <property type="entry name" value="PATL1-6_C_GOLD"/>
</dbReference>
<gene>
    <name evidence="17" type="ORF">EUTSA_v10018354mg</name>
</gene>
<keyword evidence="4" id="KW-0813">Transport</keyword>
<dbReference type="SUPFAM" id="SSF52087">
    <property type="entry name" value="CRAL/TRIO domain"/>
    <property type="match status" value="1"/>
</dbReference>
<comment type="subcellular location">
    <subcellularLocation>
        <location evidence="2">Cytoplasm</location>
    </subcellularLocation>
    <subcellularLocation>
        <location evidence="1">Membrane</location>
    </subcellularLocation>
</comment>
<feature type="domain" description="GOLD" evidence="16">
    <location>
        <begin position="454"/>
        <end position="555"/>
    </location>
</feature>
<dbReference type="STRING" id="72664.V4JRW7"/>
<dbReference type="SMART" id="SM00516">
    <property type="entry name" value="SEC14"/>
    <property type="match status" value="1"/>
</dbReference>
<keyword evidence="6" id="KW-1017">Isopeptide bond</keyword>
<feature type="region of interest" description="Disordered" evidence="14">
    <location>
        <begin position="97"/>
        <end position="183"/>
    </location>
</feature>
<dbReference type="Pfam" id="PF03765">
    <property type="entry name" value="CRAL_TRIO_N"/>
    <property type="match status" value="1"/>
</dbReference>
<dbReference type="eggNOG" id="KOG1471">
    <property type="taxonomic scope" value="Eukaryota"/>
</dbReference>
<dbReference type="Gene3D" id="3.40.525.10">
    <property type="entry name" value="CRAL-TRIO lipid binding domain"/>
    <property type="match status" value="1"/>
</dbReference>
<evidence type="ECO:0000256" key="1">
    <source>
        <dbReference type="ARBA" id="ARBA00004370"/>
    </source>
</evidence>
<name>V4JRW7_EUTSA</name>
<accession>V4JRW7</accession>
<dbReference type="SUPFAM" id="SSF101576">
    <property type="entry name" value="Supernatant protein factor (SPF), C-terminal domain"/>
    <property type="match status" value="1"/>
</dbReference>
<dbReference type="InterPro" id="IPR009038">
    <property type="entry name" value="GOLD_dom"/>
</dbReference>
<evidence type="ECO:0000256" key="4">
    <source>
        <dbReference type="ARBA" id="ARBA00022448"/>
    </source>
</evidence>
<evidence type="ECO:0000256" key="8">
    <source>
        <dbReference type="ARBA" id="ARBA00022618"/>
    </source>
</evidence>
<dbReference type="InterPro" id="IPR001251">
    <property type="entry name" value="CRAL-TRIO_dom"/>
</dbReference>
<keyword evidence="7" id="KW-0597">Phosphoprotein</keyword>
<evidence type="ECO:0000256" key="9">
    <source>
        <dbReference type="ARBA" id="ARBA00022843"/>
    </source>
</evidence>
<feature type="compositionally biased region" description="Basic and acidic residues" evidence="14">
    <location>
        <begin position="97"/>
        <end position="166"/>
    </location>
</feature>
<organism evidence="17 18">
    <name type="scientific">Eutrema salsugineum</name>
    <name type="common">Saltwater cress</name>
    <name type="synonym">Sisymbrium salsugineum</name>
    <dbReference type="NCBI Taxonomy" id="72664"/>
    <lineage>
        <taxon>Eukaryota</taxon>
        <taxon>Viridiplantae</taxon>
        <taxon>Streptophyta</taxon>
        <taxon>Embryophyta</taxon>
        <taxon>Tracheophyta</taxon>
        <taxon>Spermatophyta</taxon>
        <taxon>Magnoliopsida</taxon>
        <taxon>eudicotyledons</taxon>
        <taxon>Gunneridae</taxon>
        <taxon>Pentapetalae</taxon>
        <taxon>rosids</taxon>
        <taxon>malvids</taxon>
        <taxon>Brassicales</taxon>
        <taxon>Brassicaceae</taxon>
        <taxon>Eutremeae</taxon>
        <taxon>Eutrema</taxon>
    </lineage>
</organism>
<evidence type="ECO:0000259" key="15">
    <source>
        <dbReference type="PROSITE" id="PS50191"/>
    </source>
</evidence>
<feature type="domain" description="CRAL-TRIO" evidence="15">
    <location>
        <begin position="277"/>
        <end position="450"/>
    </location>
</feature>
<dbReference type="GO" id="GO:0009860">
    <property type="term" value="P:pollen tube growth"/>
    <property type="evidence" value="ECO:0007669"/>
    <property type="project" value="EnsemblPlants"/>
</dbReference>
<evidence type="ECO:0000313" key="18">
    <source>
        <dbReference type="Proteomes" id="UP000030689"/>
    </source>
</evidence>
<proteinExistence type="inferred from homology"/>
<dbReference type="Gramene" id="ESQ27980">
    <property type="protein sequence ID" value="ESQ27980"/>
    <property type="gene ID" value="EUTSA_v10018354mg"/>
</dbReference>
<evidence type="ECO:0000259" key="16">
    <source>
        <dbReference type="PROSITE" id="PS50866"/>
    </source>
</evidence>
<dbReference type="PROSITE" id="PS50191">
    <property type="entry name" value="CRAL_TRIO"/>
    <property type="match status" value="1"/>
</dbReference>
<evidence type="ECO:0000256" key="13">
    <source>
        <dbReference type="ARBA" id="ARBA00023306"/>
    </source>
</evidence>
<reference evidence="17 18" key="1">
    <citation type="journal article" date="2013" name="Front. Plant Sci.">
        <title>The Reference Genome of the Halophytic Plant Eutrema salsugineum.</title>
        <authorList>
            <person name="Yang R."/>
            <person name="Jarvis D.E."/>
            <person name="Chen H."/>
            <person name="Beilstein M.A."/>
            <person name="Grimwood J."/>
            <person name="Jenkins J."/>
            <person name="Shu S."/>
            <person name="Prochnik S."/>
            <person name="Xin M."/>
            <person name="Ma C."/>
            <person name="Schmutz J."/>
            <person name="Wing R.A."/>
            <person name="Mitchell-Olds T."/>
            <person name="Schumaker K.S."/>
            <person name="Wang X."/>
        </authorList>
    </citation>
    <scope>NUCLEOTIDE SEQUENCE [LARGE SCALE GENOMIC DNA]</scope>
</reference>
<dbReference type="InterPro" id="IPR036865">
    <property type="entry name" value="CRAL-TRIO_dom_sf"/>
</dbReference>
<evidence type="ECO:0000256" key="3">
    <source>
        <dbReference type="ARBA" id="ARBA00007155"/>
    </source>
</evidence>
<evidence type="ECO:0000256" key="7">
    <source>
        <dbReference type="ARBA" id="ARBA00022553"/>
    </source>
</evidence>
<dbReference type="Gene3D" id="2.60.120.680">
    <property type="entry name" value="GOLD domain"/>
    <property type="match status" value="1"/>
</dbReference>
<dbReference type="AlphaFoldDB" id="V4JRW7"/>
<dbReference type="Proteomes" id="UP000030689">
    <property type="component" value="Unassembled WGS sequence"/>
</dbReference>
<evidence type="ECO:0008006" key="19">
    <source>
        <dbReference type="Google" id="ProtNLM"/>
    </source>
</evidence>
<comment type="similarity">
    <text evidence="3">Belongs to the patellin family.</text>
</comment>
<dbReference type="InterPro" id="IPR011074">
    <property type="entry name" value="CRAL/TRIO_N_dom"/>
</dbReference>
<dbReference type="FunFam" id="2.60.120.680:FF:000008">
    <property type="entry name" value="PATELLIN 2"/>
    <property type="match status" value="1"/>
</dbReference>
<dbReference type="KEGG" id="eus:EUTSA_v10018354mg"/>
<dbReference type="PANTHER" id="PTHR45932">
    <property type="entry name" value="PATELLIN-1"/>
    <property type="match status" value="1"/>
</dbReference>
<evidence type="ECO:0000256" key="6">
    <source>
        <dbReference type="ARBA" id="ARBA00022499"/>
    </source>
</evidence>
<keyword evidence="12" id="KW-0472">Membrane</keyword>
<dbReference type="SUPFAM" id="SSF46938">
    <property type="entry name" value="CRAL/TRIO N-terminal domain"/>
    <property type="match status" value="1"/>
</dbReference>
<keyword evidence="10" id="KW-0007">Acetylation</keyword>
<dbReference type="Pfam" id="PF25099">
    <property type="entry name" value="GOLD_PATL1_C"/>
    <property type="match status" value="1"/>
</dbReference>
<dbReference type="InterPro" id="IPR036598">
    <property type="entry name" value="GOLD_dom_sf"/>
</dbReference>
<sequence>MAQEEAQKSADVVVPTEKPMTEKEVTVPAPVPEKEEVAAPVASDEKVVPEKESEEAEKSAPVKEEETVAVEKVVVPTPEELEKKALEEFKELVREALNKREFTAPAPVKEDKPEEKKPAEEESKGEEKTEEEKKEEEKPAVPEEAVKPEEKSETAETKSETPEEKPATVTTEKASGAEEDGTKTVEAIEESIVSISPPESAAAVVVETVVAETEPVEPEEVSIYGVPLLQDERSDVILLKFLRARDFKVKEALTMLKNTVQWRKEMKIDELIEAEAAGEEASEFEKMVFAHGVDKEGHVVIYSSYGEFQNKELFSDKEKLNKFLSWRIQLQEKCVRGLDFTSPDAKSSFMFVSDFRNAPGLGKRALWQFIRRAVKQFEDNYPEFATRELFINVPWWYIPYYKTFGSIVTSPKTRSKMVLAGPSKSADTIFKYIAPEQVPVKYGGLSKDVPLTTEDTVTEAIVKPAAQYTIDLPASEACTLSWELRVLGADVSYGAQFEPTTEGSYAVIVSKNRKIGLTDEPVITDSFKVGEPGKIVITIDNQTSKKKKVLYRFKTQPRSDI</sequence>
<keyword evidence="13" id="KW-0131">Cell cycle</keyword>
<dbReference type="SMART" id="SM01100">
    <property type="entry name" value="CRAL_TRIO_N"/>
    <property type="match status" value="1"/>
</dbReference>
<dbReference type="OrthoDB" id="75724at2759"/>
<evidence type="ECO:0000256" key="14">
    <source>
        <dbReference type="SAM" id="MobiDB-lite"/>
    </source>
</evidence>
<keyword evidence="11" id="KW-0446">Lipid-binding</keyword>
<keyword evidence="5" id="KW-0963">Cytoplasm</keyword>
<dbReference type="Pfam" id="PF00650">
    <property type="entry name" value="CRAL_TRIO"/>
    <property type="match status" value="1"/>
</dbReference>
<dbReference type="PROSITE" id="PS50866">
    <property type="entry name" value="GOLD"/>
    <property type="match status" value="1"/>
</dbReference>
<evidence type="ECO:0000256" key="5">
    <source>
        <dbReference type="ARBA" id="ARBA00022490"/>
    </source>
</evidence>
<evidence type="ECO:0000256" key="12">
    <source>
        <dbReference type="ARBA" id="ARBA00023136"/>
    </source>
</evidence>
<evidence type="ECO:0000313" key="17">
    <source>
        <dbReference type="EMBL" id="ESQ27980.1"/>
    </source>
</evidence>
<dbReference type="GO" id="GO:0008289">
    <property type="term" value="F:lipid binding"/>
    <property type="evidence" value="ECO:0007669"/>
    <property type="project" value="UniProtKB-KW"/>
</dbReference>
<keyword evidence="9" id="KW-0832">Ubl conjugation</keyword>
<evidence type="ECO:0000256" key="2">
    <source>
        <dbReference type="ARBA" id="ARBA00004496"/>
    </source>
</evidence>
<dbReference type="PANTHER" id="PTHR45932:SF28">
    <property type="entry name" value="PATELLIN-1"/>
    <property type="match status" value="1"/>
</dbReference>
<feature type="compositionally biased region" description="Basic and acidic residues" evidence="14">
    <location>
        <begin position="32"/>
        <end position="66"/>
    </location>
</feature>
<evidence type="ECO:0000256" key="11">
    <source>
        <dbReference type="ARBA" id="ARBA00023121"/>
    </source>
</evidence>
<dbReference type="GO" id="GO:0002020">
    <property type="term" value="F:protease binding"/>
    <property type="evidence" value="ECO:0007669"/>
    <property type="project" value="EnsemblPlants"/>
</dbReference>
<dbReference type="GO" id="GO:0016020">
    <property type="term" value="C:membrane"/>
    <property type="evidence" value="ECO:0007669"/>
    <property type="project" value="UniProtKB-SubCell"/>
</dbReference>